<feature type="region of interest" description="Disordered" evidence="1">
    <location>
        <begin position="13"/>
        <end position="103"/>
    </location>
</feature>
<reference evidence="3" key="1">
    <citation type="submission" date="2024-06" db="EMBL/GenBank/DDBJ databases">
        <title>Multi-omics analyses provide insights into the biosynthesis of the anticancer antibiotic pleurotin in Hohenbuehelia grisea.</title>
        <authorList>
            <person name="Weaver J.A."/>
            <person name="Alberti F."/>
        </authorList>
    </citation>
    <scope>NUCLEOTIDE SEQUENCE [LARGE SCALE GENOMIC DNA]</scope>
    <source>
        <strain evidence="3">T-177</strain>
    </source>
</reference>
<comment type="caution">
    <text evidence="2">The sequence shown here is derived from an EMBL/GenBank/DDBJ whole genome shotgun (WGS) entry which is preliminary data.</text>
</comment>
<evidence type="ECO:0000256" key="1">
    <source>
        <dbReference type="SAM" id="MobiDB-lite"/>
    </source>
</evidence>
<dbReference type="Proteomes" id="UP001556367">
    <property type="component" value="Unassembled WGS sequence"/>
</dbReference>
<dbReference type="PANTHER" id="PTHR28266">
    <property type="entry name" value="54S RIBOSOMAL PROTEIN L20, MITOCHONDRIAL"/>
    <property type="match status" value="1"/>
</dbReference>
<sequence length="188" mass="21253">MKQRLVAVLNFSRSYASKYPRPKPGTSERPPYRPSDPLVNNPHAAVTSLPDEDLTFIHRPPPSIPSPSSFTTNPSSPLLRPRGATPADAPLPPDLHPGPLSQVRRMSPEDIAKMRQLRLSDPAKYTRGVLAKQFDCTQKFVSLVASLPKPARKAQLKKREEVHAANREKWSERHSLVKDIRAKRREFW</sequence>
<name>A0ABR3JXI5_9AGAR</name>
<dbReference type="EMBL" id="JASNQZ010000001">
    <property type="protein sequence ID" value="KAL0960633.1"/>
    <property type="molecule type" value="Genomic_DNA"/>
</dbReference>
<evidence type="ECO:0000313" key="2">
    <source>
        <dbReference type="EMBL" id="KAL0960633.1"/>
    </source>
</evidence>
<accession>A0ABR3JXI5</accession>
<organism evidence="2 3">
    <name type="scientific">Hohenbuehelia grisea</name>
    <dbReference type="NCBI Taxonomy" id="104357"/>
    <lineage>
        <taxon>Eukaryota</taxon>
        <taxon>Fungi</taxon>
        <taxon>Dikarya</taxon>
        <taxon>Basidiomycota</taxon>
        <taxon>Agaricomycotina</taxon>
        <taxon>Agaricomycetes</taxon>
        <taxon>Agaricomycetidae</taxon>
        <taxon>Agaricales</taxon>
        <taxon>Pleurotineae</taxon>
        <taxon>Pleurotaceae</taxon>
        <taxon>Hohenbuehelia</taxon>
    </lineage>
</organism>
<keyword evidence="3" id="KW-1185">Reference proteome</keyword>
<protein>
    <submittedName>
        <fullName evidence="2">Uncharacterized protein</fullName>
    </submittedName>
</protein>
<feature type="compositionally biased region" description="Low complexity" evidence="1">
    <location>
        <begin position="66"/>
        <end position="88"/>
    </location>
</feature>
<gene>
    <name evidence="2" type="ORF">HGRIS_005662</name>
</gene>
<dbReference type="Pfam" id="PF12824">
    <property type="entry name" value="MRP-L20"/>
    <property type="match status" value="1"/>
</dbReference>
<evidence type="ECO:0000313" key="3">
    <source>
        <dbReference type="Proteomes" id="UP001556367"/>
    </source>
</evidence>
<dbReference type="PANTHER" id="PTHR28266:SF1">
    <property type="entry name" value="LARGE RIBOSOMAL SUBUNIT PROTEIN ML58"/>
    <property type="match status" value="1"/>
</dbReference>
<dbReference type="InterPro" id="IPR024388">
    <property type="entry name" value="Ribosomal_mL58"/>
</dbReference>
<proteinExistence type="predicted"/>